<dbReference type="InterPro" id="IPR051815">
    <property type="entry name" value="Molybdate_resp_trans_reg"/>
</dbReference>
<name>A0A0C2UFY5_PARME</name>
<dbReference type="STRING" id="272627.CCC_01844"/>
<dbReference type="InterPro" id="IPR036390">
    <property type="entry name" value="WH_DNA-bd_sf"/>
</dbReference>
<gene>
    <name evidence="2" type="ORF">CCC_01844</name>
</gene>
<dbReference type="GO" id="GO:0003677">
    <property type="term" value="F:DNA binding"/>
    <property type="evidence" value="ECO:0007669"/>
    <property type="project" value="UniProtKB-KW"/>
</dbReference>
<dbReference type="Proteomes" id="UP000031971">
    <property type="component" value="Unassembled WGS sequence"/>
</dbReference>
<sequence length="133" mass="14269">MLKLRVKLCSFAALGPGKANLLEAVDRCGSITAAAKDQGMSYRRAWMLIDEMNRAFREPVVGAAAGGRTGGRAEVSELGREVLAIYREVQQLAETAVSEPLQRLENLVADSPEPPPAGTAPGSGRHRPLRDDD</sequence>
<evidence type="ECO:0000313" key="3">
    <source>
        <dbReference type="Proteomes" id="UP000031971"/>
    </source>
</evidence>
<dbReference type="Gene3D" id="1.10.10.10">
    <property type="entry name" value="Winged helix-like DNA-binding domain superfamily/Winged helix DNA-binding domain"/>
    <property type="match status" value="1"/>
</dbReference>
<dbReference type="InterPro" id="IPR036388">
    <property type="entry name" value="WH-like_DNA-bd_sf"/>
</dbReference>
<organism evidence="2 3">
    <name type="scientific">Paramagnetospirillum magnetotacticum MS-1</name>
    <dbReference type="NCBI Taxonomy" id="272627"/>
    <lineage>
        <taxon>Bacteria</taxon>
        <taxon>Pseudomonadati</taxon>
        <taxon>Pseudomonadota</taxon>
        <taxon>Alphaproteobacteria</taxon>
        <taxon>Rhodospirillales</taxon>
        <taxon>Magnetospirillaceae</taxon>
        <taxon>Paramagnetospirillum</taxon>
    </lineage>
</organism>
<feature type="region of interest" description="Disordered" evidence="1">
    <location>
        <begin position="103"/>
        <end position="133"/>
    </location>
</feature>
<keyword evidence="2" id="KW-0238">DNA-binding</keyword>
<evidence type="ECO:0000256" key="1">
    <source>
        <dbReference type="SAM" id="MobiDB-lite"/>
    </source>
</evidence>
<protein>
    <submittedName>
        <fullName evidence="2">DNA-binding domain of ModE</fullName>
    </submittedName>
</protein>
<accession>A0A0C2UFY5</accession>
<dbReference type="PANTHER" id="PTHR30432:SF1">
    <property type="entry name" value="DNA-BINDING TRANSCRIPTIONAL DUAL REGULATOR MODE"/>
    <property type="match status" value="1"/>
</dbReference>
<proteinExistence type="predicted"/>
<comment type="caution">
    <text evidence="2">The sequence shown here is derived from an EMBL/GenBank/DDBJ whole genome shotgun (WGS) entry which is preliminary data.</text>
</comment>
<dbReference type="AlphaFoldDB" id="A0A0C2UFY5"/>
<dbReference type="EMBL" id="JXSL01000016">
    <property type="protein sequence ID" value="KIM00433.1"/>
    <property type="molecule type" value="Genomic_DNA"/>
</dbReference>
<dbReference type="RefSeq" id="WP_009869437.1">
    <property type="nucleotide sequence ID" value="NZ_JXSL01000016.1"/>
</dbReference>
<dbReference type="OrthoDB" id="9800709at2"/>
<dbReference type="SUPFAM" id="SSF46785">
    <property type="entry name" value="Winged helix' DNA-binding domain"/>
    <property type="match status" value="1"/>
</dbReference>
<reference evidence="2 3" key="1">
    <citation type="submission" date="2015-01" db="EMBL/GenBank/DDBJ databases">
        <title>Genome Sequence of Magnetospirillum magnetotacticum Strain MS-1.</title>
        <authorList>
            <person name="Marinov G.K."/>
            <person name="Smalley M.D."/>
            <person name="DeSalvo G."/>
        </authorList>
    </citation>
    <scope>NUCLEOTIDE SEQUENCE [LARGE SCALE GENOMIC DNA]</scope>
    <source>
        <strain evidence="2 3">MS-1</strain>
    </source>
</reference>
<feature type="compositionally biased region" description="Basic residues" evidence="1">
    <location>
        <begin position="124"/>
        <end position="133"/>
    </location>
</feature>
<keyword evidence="3" id="KW-1185">Reference proteome</keyword>
<dbReference type="PANTHER" id="PTHR30432">
    <property type="entry name" value="TRANSCRIPTIONAL REGULATOR MODE"/>
    <property type="match status" value="1"/>
</dbReference>
<evidence type="ECO:0000313" key="2">
    <source>
        <dbReference type="EMBL" id="KIM00433.1"/>
    </source>
</evidence>